<gene>
    <name evidence="2" type="ORF">J8F10_29240</name>
</gene>
<comment type="caution">
    <text evidence="2">The sequence shown here is derived from an EMBL/GenBank/DDBJ whole genome shotgun (WGS) entry which is preliminary data.</text>
</comment>
<evidence type="ECO:0000313" key="2">
    <source>
        <dbReference type="EMBL" id="MBP3959350.1"/>
    </source>
</evidence>
<name>A0ABS5C042_9BACT</name>
<feature type="transmembrane region" description="Helical" evidence="1">
    <location>
        <begin position="102"/>
        <end position="126"/>
    </location>
</feature>
<keyword evidence="1" id="KW-0472">Membrane</keyword>
<feature type="transmembrane region" description="Helical" evidence="1">
    <location>
        <begin position="25"/>
        <end position="48"/>
    </location>
</feature>
<evidence type="ECO:0000313" key="3">
    <source>
        <dbReference type="Proteomes" id="UP000676565"/>
    </source>
</evidence>
<sequence length="127" mass="12841">MSEDDYTPPSTAPTLSLSPGTGAGIAGLVIGCTLLLSACVLMVFNVILFVQGMRDVPRDLAQCGGLIGTTGGAVLGLISVGISVRGWDATRRSGESSVLGFAAFAASVVGLGAWLIAGIDLMMILLK</sequence>
<dbReference type="Proteomes" id="UP000676565">
    <property type="component" value="Unassembled WGS sequence"/>
</dbReference>
<reference evidence="2 3" key="1">
    <citation type="submission" date="2021-04" db="EMBL/GenBank/DDBJ databases">
        <authorList>
            <person name="Ivanova A."/>
        </authorList>
    </citation>
    <scope>NUCLEOTIDE SEQUENCE [LARGE SCALE GENOMIC DNA]</scope>
    <source>
        <strain evidence="2 3">G18</strain>
    </source>
</reference>
<keyword evidence="1" id="KW-0812">Transmembrane</keyword>
<dbReference type="EMBL" id="JAGKQQ010000001">
    <property type="protein sequence ID" value="MBP3959350.1"/>
    <property type="molecule type" value="Genomic_DNA"/>
</dbReference>
<dbReference type="RefSeq" id="WP_210659982.1">
    <property type="nucleotide sequence ID" value="NZ_JAGKQQ010000001.1"/>
</dbReference>
<organism evidence="2 3">
    <name type="scientific">Gemmata palustris</name>
    <dbReference type="NCBI Taxonomy" id="2822762"/>
    <lineage>
        <taxon>Bacteria</taxon>
        <taxon>Pseudomonadati</taxon>
        <taxon>Planctomycetota</taxon>
        <taxon>Planctomycetia</taxon>
        <taxon>Gemmatales</taxon>
        <taxon>Gemmataceae</taxon>
        <taxon>Gemmata</taxon>
    </lineage>
</organism>
<evidence type="ECO:0000256" key="1">
    <source>
        <dbReference type="SAM" id="Phobius"/>
    </source>
</evidence>
<protein>
    <recommendedName>
        <fullName evidence="4">DUF4190 domain-containing protein</fullName>
    </recommendedName>
</protein>
<proteinExistence type="predicted"/>
<feature type="transmembrane region" description="Helical" evidence="1">
    <location>
        <begin position="60"/>
        <end position="82"/>
    </location>
</feature>
<accession>A0ABS5C042</accession>
<evidence type="ECO:0008006" key="4">
    <source>
        <dbReference type="Google" id="ProtNLM"/>
    </source>
</evidence>
<keyword evidence="1" id="KW-1133">Transmembrane helix</keyword>
<keyword evidence="3" id="KW-1185">Reference proteome</keyword>